<sequence>MFDPADRVPALGALRTAVHARDWAAITAHFDATAEEDDRPADCRVIAETPGAETFLREVVRQRPRDPLARTLLADRTIQIGWGIRTAAGAQHVSRAQFDQFFAHLRVAEQLLIEVCAEYPQYSLAWYLRVITARGLELGSSETRRRYQRLAEHHPHHLPGQMQLLQQLCPKWSGSWEAAHGFAQEATAEAPEGAPAGALVAIVQMEQYLELRKKENDTAAAGYLREPGNHARLLDAARRSVLHPAFRTGGAPAVAAHSAFAAAHSAAGRPADAAPHFHALLALGNAASEVPWGYLGQYDHEAEFVRHRKLALAAVPAARD</sequence>
<evidence type="ECO:0000313" key="1">
    <source>
        <dbReference type="EMBL" id="MBW5481421.1"/>
    </source>
</evidence>
<name>A0ABS6Z100_9ACTN</name>
<keyword evidence="2" id="KW-1185">Reference proteome</keyword>
<evidence type="ECO:0000313" key="2">
    <source>
        <dbReference type="Proteomes" id="UP000812013"/>
    </source>
</evidence>
<dbReference type="EMBL" id="WTFF01000022">
    <property type="protein sequence ID" value="MBW5481421.1"/>
    <property type="molecule type" value="Genomic_DNA"/>
</dbReference>
<comment type="caution">
    <text evidence="1">The sequence shown here is derived from an EMBL/GenBank/DDBJ whole genome shotgun (WGS) entry which is preliminary data.</text>
</comment>
<accession>A0ABS6Z100</accession>
<gene>
    <name evidence="1" type="ORF">GPJ59_05865</name>
</gene>
<dbReference type="Proteomes" id="UP000812013">
    <property type="component" value="Unassembled WGS sequence"/>
</dbReference>
<reference evidence="1 2" key="1">
    <citation type="submission" date="2019-12" db="EMBL/GenBank/DDBJ databases">
        <title>Genome sequence of Streptomyces bambusae.</title>
        <authorList>
            <person name="Bansal K."/>
            <person name="Choksket S."/>
            <person name="Korpole S."/>
            <person name="Patil P.B."/>
        </authorList>
    </citation>
    <scope>NUCLEOTIDE SEQUENCE [LARGE SCALE GENOMIC DNA]</scope>
    <source>
        <strain evidence="1 2">SK60</strain>
    </source>
</reference>
<protein>
    <recommendedName>
        <fullName evidence="3">DUF4034 domain-containing protein</fullName>
    </recommendedName>
</protein>
<organism evidence="1 2">
    <name type="scientific">Streptomyces bambusae</name>
    <dbReference type="NCBI Taxonomy" id="1550616"/>
    <lineage>
        <taxon>Bacteria</taxon>
        <taxon>Bacillati</taxon>
        <taxon>Actinomycetota</taxon>
        <taxon>Actinomycetes</taxon>
        <taxon>Kitasatosporales</taxon>
        <taxon>Streptomycetaceae</taxon>
        <taxon>Streptomyces</taxon>
    </lineage>
</organism>
<proteinExistence type="predicted"/>
<evidence type="ECO:0008006" key="3">
    <source>
        <dbReference type="Google" id="ProtNLM"/>
    </source>
</evidence>